<dbReference type="PRINTS" id="PR00344">
    <property type="entry name" value="BCTRLSENSOR"/>
</dbReference>
<keyword evidence="5 11" id="KW-0808">Transferase</keyword>
<keyword evidence="9" id="KW-0902">Two-component regulatory system</keyword>
<keyword evidence="8" id="KW-0067">ATP-binding</keyword>
<keyword evidence="7 11" id="KW-0418">Kinase</keyword>
<evidence type="ECO:0000313" key="12">
    <source>
        <dbReference type="Proteomes" id="UP000838308"/>
    </source>
</evidence>
<dbReference type="InterPro" id="IPR036890">
    <property type="entry name" value="HATPase_C_sf"/>
</dbReference>
<feature type="domain" description="Histidine kinase" evidence="10">
    <location>
        <begin position="92"/>
        <end position="306"/>
    </location>
</feature>
<evidence type="ECO:0000256" key="9">
    <source>
        <dbReference type="ARBA" id="ARBA00023012"/>
    </source>
</evidence>
<dbReference type="SUPFAM" id="SSF55874">
    <property type="entry name" value="ATPase domain of HSP90 chaperone/DNA topoisomerase II/histidine kinase"/>
    <property type="match status" value="1"/>
</dbReference>
<comment type="catalytic activity">
    <reaction evidence="1">
        <text>ATP + protein L-histidine = ADP + protein N-phospho-L-histidine.</text>
        <dbReference type="EC" id="2.7.13.3"/>
    </reaction>
</comment>
<comment type="subcellular location">
    <subcellularLocation>
        <location evidence="2">Membrane</location>
    </subcellularLocation>
</comment>
<dbReference type="InterPro" id="IPR004358">
    <property type="entry name" value="Sig_transdc_His_kin-like_C"/>
</dbReference>
<evidence type="ECO:0000256" key="4">
    <source>
        <dbReference type="ARBA" id="ARBA00022553"/>
    </source>
</evidence>
<proteinExistence type="predicted"/>
<dbReference type="InterPro" id="IPR003661">
    <property type="entry name" value="HisK_dim/P_dom"/>
</dbReference>
<dbReference type="SUPFAM" id="SSF47384">
    <property type="entry name" value="Homodimeric domain of signal transducing histidine kinase"/>
    <property type="match status" value="1"/>
</dbReference>
<protein>
    <recommendedName>
        <fullName evidence="3">histidine kinase</fullName>
        <ecNumber evidence="3">2.7.13.3</ecNumber>
    </recommendedName>
</protein>
<dbReference type="Proteomes" id="UP000838308">
    <property type="component" value="Unassembled WGS sequence"/>
</dbReference>
<name>A0ABM9EU63_9BACI</name>
<evidence type="ECO:0000256" key="6">
    <source>
        <dbReference type="ARBA" id="ARBA00022741"/>
    </source>
</evidence>
<dbReference type="RefSeq" id="WP_248736448.1">
    <property type="nucleotide sequence ID" value="NZ_CALBWS010000024.1"/>
</dbReference>
<dbReference type="GO" id="GO:0004673">
    <property type="term" value="F:protein histidine kinase activity"/>
    <property type="evidence" value="ECO:0007669"/>
    <property type="project" value="UniProtKB-EC"/>
</dbReference>
<keyword evidence="6" id="KW-0547">Nucleotide-binding</keyword>
<evidence type="ECO:0000256" key="2">
    <source>
        <dbReference type="ARBA" id="ARBA00004370"/>
    </source>
</evidence>
<keyword evidence="12" id="KW-1185">Reference proteome</keyword>
<evidence type="ECO:0000256" key="5">
    <source>
        <dbReference type="ARBA" id="ARBA00022679"/>
    </source>
</evidence>
<comment type="caution">
    <text evidence="11">The sequence shown here is derived from an EMBL/GenBank/DDBJ whole genome shotgun (WGS) entry which is preliminary data.</text>
</comment>
<dbReference type="InterPro" id="IPR005467">
    <property type="entry name" value="His_kinase_dom"/>
</dbReference>
<dbReference type="InterPro" id="IPR003594">
    <property type="entry name" value="HATPase_dom"/>
</dbReference>
<dbReference type="InterPro" id="IPR050351">
    <property type="entry name" value="BphY/WalK/GraS-like"/>
</dbReference>
<dbReference type="Gene3D" id="3.30.565.10">
    <property type="entry name" value="Histidine kinase-like ATPase, C-terminal domain"/>
    <property type="match status" value="1"/>
</dbReference>
<dbReference type="Pfam" id="PF00512">
    <property type="entry name" value="HisKA"/>
    <property type="match status" value="1"/>
</dbReference>
<keyword evidence="4" id="KW-0597">Phosphoprotein</keyword>
<dbReference type="PROSITE" id="PS50109">
    <property type="entry name" value="HIS_KIN"/>
    <property type="match status" value="1"/>
</dbReference>
<evidence type="ECO:0000313" key="11">
    <source>
        <dbReference type="EMBL" id="CAH2716188.1"/>
    </source>
</evidence>
<dbReference type="InterPro" id="IPR036097">
    <property type="entry name" value="HisK_dim/P_sf"/>
</dbReference>
<dbReference type="Gene3D" id="1.10.287.130">
    <property type="match status" value="1"/>
</dbReference>
<dbReference type="PANTHER" id="PTHR45453">
    <property type="entry name" value="PHOSPHATE REGULON SENSOR PROTEIN PHOR"/>
    <property type="match status" value="1"/>
</dbReference>
<dbReference type="CDD" id="cd00082">
    <property type="entry name" value="HisKA"/>
    <property type="match status" value="1"/>
</dbReference>
<dbReference type="PANTHER" id="PTHR45453:SF1">
    <property type="entry name" value="PHOSPHATE REGULON SENSOR PROTEIN PHOR"/>
    <property type="match status" value="1"/>
</dbReference>
<dbReference type="SMART" id="SM00388">
    <property type="entry name" value="HisKA"/>
    <property type="match status" value="1"/>
</dbReference>
<reference evidence="11" key="1">
    <citation type="submission" date="2022-04" db="EMBL/GenBank/DDBJ databases">
        <authorList>
            <person name="Criscuolo A."/>
        </authorList>
    </citation>
    <scope>NUCLEOTIDE SEQUENCE</scope>
    <source>
        <strain evidence="11">CIP111895</strain>
    </source>
</reference>
<dbReference type="Pfam" id="PF02518">
    <property type="entry name" value="HATPase_c"/>
    <property type="match status" value="1"/>
</dbReference>
<evidence type="ECO:0000256" key="7">
    <source>
        <dbReference type="ARBA" id="ARBA00022777"/>
    </source>
</evidence>
<dbReference type="EC" id="2.7.13.3" evidence="3"/>
<sequence>MVIFLLIIIIGLMGLNILQSRSRKHHKENIKYIHEKLKRIIDEKTDEKLLLHTDDNDLKRILIEINRLLEHNQKIMATYNKTEISMRKMLSNISHDLKTPLTVVLGYVEIMLNDPNNGKEDLHKIHGKTMEVLDLIKKFFDLAKLESGDKDIPLTRVNMNEVCRKTILGFYEVLTSKGFEVTIGLPEYNLYALGNEEELGRVLNNLISNAIQYGGGGKVLGLALRSDEHSIYVDVWDKGKGISELHRDLVFERMYTLEDSRNKLYQGSGLGLTITKRLVEKMDGQILLTSKPYEKTTFTIKLKRITY</sequence>
<accession>A0ABM9EU63</accession>
<evidence type="ECO:0000259" key="10">
    <source>
        <dbReference type="PROSITE" id="PS50109"/>
    </source>
</evidence>
<evidence type="ECO:0000256" key="1">
    <source>
        <dbReference type="ARBA" id="ARBA00000085"/>
    </source>
</evidence>
<dbReference type="SMART" id="SM00387">
    <property type="entry name" value="HATPase_c"/>
    <property type="match status" value="1"/>
</dbReference>
<evidence type="ECO:0000256" key="8">
    <source>
        <dbReference type="ARBA" id="ARBA00022840"/>
    </source>
</evidence>
<evidence type="ECO:0000256" key="3">
    <source>
        <dbReference type="ARBA" id="ARBA00012438"/>
    </source>
</evidence>
<gene>
    <name evidence="11" type="primary">rcsC_10</name>
    <name evidence="11" type="ORF">BACCIP111895_03372</name>
</gene>
<dbReference type="EMBL" id="CALBWS010000024">
    <property type="protein sequence ID" value="CAH2716188.1"/>
    <property type="molecule type" value="Genomic_DNA"/>
</dbReference>
<organism evidence="11 12">
    <name type="scientific">Neobacillus rhizosphaerae</name>
    <dbReference type="NCBI Taxonomy" id="2880965"/>
    <lineage>
        <taxon>Bacteria</taxon>
        <taxon>Bacillati</taxon>
        <taxon>Bacillota</taxon>
        <taxon>Bacilli</taxon>
        <taxon>Bacillales</taxon>
        <taxon>Bacillaceae</taxon>
        <taxon>Neobacillus</taxon>
    </lineage>
</organism>